<reference evidence="2" key="1">
    <citation type="submission" date="2021-03" db="EMBL/GenBank/DDBJ databases">
        <title>Genomic Encyclopedia of Type Strains, Phase IV (KMG-IV): sequencing the most valuable type-strain genomes for metagenomic binning, comparative biology and taxonomic classification.</title>
        <authorList>
            <person name="Goeker M."/>
        </authorList>
    </citation>
    <scope>NUCLEOTIDE SEQUENCE</scope>
    <source>
        <strain evidence="2">DSM 26232</strain>
    </source>
</reference>
<feature type="transmembrane region" description="Helical" evidence="1">
    <location>
        <begin position="69"/>
        <end position="89"/>
    </location>
</feature>
<evidence type="ECO:0000313" key="3">
    <source>
        <dbReference type="Proteomes" id="UP000823736"/>
    </source>
</evidence>
<dbReference type="AlphaFoldDB" id="A0A8T4GXE2"/>
<dbReference type="OrthoDB" id="374046at2157"/>
<evidence type="ECO:0000313" key="2">
    <source>
        <dbReference type="EMBL" id="MBP1986753.1"/>
    </source>
</evidence>
<keyword evidence="1" id="KW-0472">Membrane</keyword>
<dbReference type="EMBL" id="JAGGLC010000002">
    <property type="protein sequence ID" value="MBP1986753.1"/>
    <property type="molecule type" value="Genomic_DNA"/>
</dbReference>
<sequence length="172" mass="18428">MNSSHKRDVLVALVLTTLLTVVWLVVHELIHLAINVAATGEIATHGNFGPFSLEGITLTTHYTPGGVGAWNNLLTPVIVSLLGLVAVHYSDRIEWHPLRWAVAAVGITAWAHDALYSMGVLTIPVFIDGGVHHTGDGTHALAVFGPVAMIPGMLILGFGVWIVMGRVQYERG</sequence>
<organism evidence="2 3">
    <name type="scientific">Halolamina salifodinae</name>
    <dbReference type="NCBI Taxonomy" id="1202767"/>
    <lineage>
        <taxon>Archaea</taxon>
        <taxon>Methanobacteriati</taxon>
        <taxon>Methanobacteriota</taxon>
        <taxon>Stenosarchaea group</taxon>
        <taxon>Halobacteria</taxon>
        <taxon>Halobacteriales</taxon>
        <taxon>Haloferacaceae</taxon>
    </lineage>
</organism>
<name>A0A8T4GXE2_9EURY</name>
<evidence type="ECO:0000256" key="1">
    <source>
        <dbReference type="SAM" id="Phobius"/>
    </source>
</evidence>
<proteinExistence type="predicted"/>
<comment type="caution">
    <text evidence="2">The sequence shown here is derived from an EMBL/GenBank/DDBJ whole genome shotgun (WGS) entry which is preliminary data.</text>
</comment>
<dbReference type="RefSeq" id="WP_209491036.1">
    <property type="nucleotide sequence ID" value="NZ_JAGGLC010000002.1"/>
</dbReference>
<accession>A0A8T4GXE2</accession>
<keyword evidence="1" id="KW-1133">Transmembrane helix</keyword>
<protein>
    <submittedName>
        <fullName evidence="2">Uncharacterized protein</fullName>
    </submittedName>
</protein>
<feature type="transmembrane region" description="Helical" evidence="1">
    <location>
        <begin position="9"/>
        <end position="26"/>
    </location>
</feature>
<dbReference type="Proteomes" id="UP000823736">
    <property type="component" value="Unassembled WGS sequence"/>
</dbReference>
<keyword evidence="1" id="KW-0812">Transmembrane</keyword>
<feature type="transmembrane region" description="Helical" evidence="1">
    <location>
        <begin position="101"/>
        <end position="127"/>
    </location>
</feature>
<keyword evidence="3" id="KW-1185">Reference proteome</keyword>
<gene>
    <name evidence="2" type="ORF">J2753_001247</name>
</gene>
<feature type="transmembrane region" description="Helical" evidence="1">
    <location>
        <begin position="139"/>
        <end position="164"/>
    </location>
</feature>